<evidence type="ECO:0000313" key="4">
    <source>
        <dbReference type="Proteomes" id="UP000568380"/>
    </source>
</evidence>
<dbReference type="Gene3D" id="3.90.76.10">
    <property type="entry name" value="Dipeptide-binding Protein, Domain 1"/>
    <property type="match status" value="1"/>
</dbReference>
<proteinExistence type="predicted"/>
<dbReference type="AlphaFoldDB" id="A0A7W8A5N3"/>
<organism evidence="3 4">
    <name type="scientific">Nonomuraea endophytica</name>
    <dbReference type="NCBI Taxonomy" id="714136"/>
    <lineage>
        <taxon>Bacteria</taxon>
        <taxon>Bacillati</taxon>
        <taxon>Actinomycetota</taxon>
        <taxon>Actinomycetes</taxon>
        <taxon>Streptosporangiales</taxon>
        <taxon>Streptosporangiaceae</taxon>
        <taxon>Nonomuraea</taxon>
    </lineage>
</organism>
<dbReference type="PROSITE" id="PS51257">
    <property type="entry name" value="PROKAR_LIPOPROTEIN"/>
    <property type="match status" value="1"/>
</dbReference>
<comment type="caution">
    <text evidence="3">The sequence shown here is derived from an EMBL/GenBank/DDBJ whole genome shotgun (WGS) entry which is preliminary data.</text>
</comment>
<dbReference type="Pfam" id="PF00496">
    <property type="entry name" value="SBP_bac_5"/>
    <property type="match status" value="1"/>
</dbReference>
<dbReference type="InterPro" id="IPR039424">
    <property type="entry name" value="SBP_5"/>
</dbReference>
<name>A0A7W8A5N3_9ACTN</name>
<dbReference type="Proteomes" id="UP000568380">
    <property type="component" value="Unassembled WGS sequence"/>
</dbReference>
<feature type="chain" id="PRO_5039100784" evidence="1">
    <location>
        <begin position="23"/>
        <end position="568"/>
    </location>
</feature>
<evidence type="ECO:0000256" key="1">
    <source>
        <dbReference type="SAM" id="SignalP"/>
    </source>
</evidence>
<sequence>MKVRYRAAAGLAVLAMAVAACGGGGGDAKKPSAEQSQQAQQQAAALPEVSINETPYEQVPDGGTVKLALQSWQTQWNYNQTQGTKGDVRDAIYPMMPFISISDEKGQVTNNPDYISEWKSEVVDGKQTVTYKINEKAAWSDGEPIGFADFEAQWKALNGKNKDYLISSPDGYDRIQSVEKGATDKDVIVKFSKVWPAWQGLFSPLFPASINKTAEGFNKGYLNKIPVTAGPFKLGKIDQTAKTVTAVRDDKWWGRKAKLESVVFRAIDLSGHVPAFANGEIDAVVIGADGAKYQQAKDVAGADLRKAAGPIWRHFTFNGASEALKDKNVRHAIFMGINRTPILQSDLQGLDWPMQPQDNHVYVNTQKGYQDNSGGLNTYNPDKAKQLLDAAGWKLEGDVRKKDGKELNIRFMYSADLAVAKQEGELTQAMLKEIGVKVTLDAAVPDKFFDRINEGDFDVTPFVWEGTPFPLGNLFQLYGNPPDSKLFNNNFTRVGSAELDAAMDAAASEIDPAKAVELGNKVDQLIWDQAGVLPLFQRPNIVAAKAGLANYGAFGFSDRDWTAVGLKK</sequence>
<reference evidence="3 4" key="1">
    <citation type="submission" date="2020-08" db="EMBL/GenBank/DDBJ databases">
        <title>Genomic Encyclopedia of Type Strains, Phase IV (KMG-IV): sequencing the most valuable type-strain genomes for metagenomic binning, comparative biology and taxonomic classification.</title>
        <authorList>
            <person name="Goeker M."/>
        </authorList>
    </citation>
    <scope>NUCLEOTIDE SEQUENCE [LARGE SCALE GENOMIC DNA]</scope>
    <source>
        <strain evidence="3 4">DSM 45385</strain>
    </source>
</reference>
<feature type="signal peptide" evidence="1">
    <location>
        <begin position="1"/>
        <end position="22"/>
    </location>
</feature>
<accession>A0A7W8A5N3</accession>
<dbReference type="PANTHER" id="PTHR30290">
    <property type="entry name" value="PERIPLASMIC BINDING COMPONENT OF ABC TRANSPORTER"/>
    <property type="match status" value="1"/>
</dbReference>
<dbReference type="PANTHER" id="PTHR30290:SF65">
    <property type="entry name" value="MONOACYL PHOSPHATIDYLINOSITOL TETRAMANNOSIDE-BINDING PROTEIN LPQW-RELATED"/>
    <property type="match status" value="1"/>
</dbReference>
<keyword evidence="1" id="KW-0732">Signal</keyword>
<dbReference type="EMBL" id="JACHIN010000007">
    <property type="protein sequence ID" value="MBB5079995.1"/>
    <property type="molecule type" value="Genomic_DNA"/>
</dbReference>
<dbReference type="SUPFAM" id="SSF53850">
    <property type="entry name" value="Periplasmic binding protein-like II"/>
    <property type="match status" value="1"/>
</dbReference>
<dbReference type="CDD" id="cd08501">
    <property type="entry name" value="PBP2_Lpqw"/>
    <property type="match status" value="1"/>
</dbReference>
<dbReference type="Gene3D" id="3.10.105.10">
    <property type="entry name" value="Dipeptide-binding Protein, Domain 3"/>
    <property type="match status" value="1"/>
</dbReference>
<dbReference type="GO" id="GO:0015833">
    <property type="term" value="P:peptide transport"/>
    <property type="evidence" value="ECO:0007669"/>
    <property type="project" value="TreeGrafter"/>
</dbReference>
<dbReference type="Gene3D" id="3.40.190.10">
    <property type="entry name" value="Periplasmic binding protein-like II"/>
    <property type="match status" value="1"/>
</dbReference>
<evidence type="ECO:0000259" key="2">
    <source>
        <dbReference type="Pfam" id="PF00496"/>
    </source>
</evidence>
<gene>
    <name evidence="3" type="ORF">HNR40_005481</name>
</gene>
<dbReference type="GO" id="GO:1904680">
    <property type="term" value="F:peptide transmembrane transporter activity"/>
    <property type="evidence" value="ECO:0007669"/>
    <property type="project" value="TreeGrafter"/>
</dbReference>
<dbReference type="RefSeq" id="WP_184966046.1">
    <property type="nucleotide sequence ID" value="NZ_JACHIN010000007.1"/>
</dbReference>
<keyword evidence="4" id="KW-1185">Reference proteome</keyword>
<dbReference type="InterPro" id="IPR000914">
    <property type="entry name" value="SBP_5_dom"/>
</dbReference>
<protein>
    <submittedName>
        <fullName evidence="3">Peptide/nickel transport system substrate-binding protein</fullName>
    </submittedName>
</protein>
<evidence type="ECO:0000313" key="3">
    <source>
        <dbReference type="EMBL" id="MBB5079995.1"/>
    </source>
</evidence>
<feature type="domain" description="Solute-binding protein family 5" evidence="2">
    <location>
        <begin position="116"/>
        <end position="480"/>
    </location>
</feature>